<sequence length="295" mass="31780">MTTLSAARRAAFRAKVNERQGLLVAGAFNAMSARVVEETGFEALYLTGAGVTNMSLGLPDLGFIGLHEIAEHTARVRDAVALPLIVDADTGFGNALNVRHTVRTLERSGADAIQIEDQVMPKKCGHFSGKEVIATSEMLGKIRAAVDAREDPNLLIMARTDAAAVHGMEAAIERGHRFIEAGADILFIEATESLADVERLPKLIAAPQLINIVIGGKTPVQSRETLASLGYALVLYANATLQGAVLGMQRALSTLRTNGRLDEDATLVAPFSERQRLVNKPLYDRLDREYAANDH</sequence>
<dbReference type="SUPFAM" id="SSF51621">
    <property type="entry name" value="Phosphoenolpyruvate/pyruvate domain"/>
    <property type="match status" value="1"/>
</dbReference>
<reference evidence="1 2" key="1">
    <citation type="submission" date="2019-03" db="EMBL/GenBank/DDBJ databases">
        <title>Comparative insights into the high quality Complete genome sequence of highly metal resistant Cupriavidus metallidurans strain BS1 isolated from a gold-copper mine.</title>
        <authorList>
            <person name="Mazhar H.S."/>
            <person name="Rensing C."/>
        </authorList>
    </citation>
    <scope>NUCLEOTIDE SEQUENCE [LARGE SCALE GENOMIC DNA]</scope>
    <source>
        <strain evidence="1 2">BS1</strain>
    </source>
</reference>
<dbReference type="InterPro" id="IPR039556">
    <property type="entry name" value="ICL/PEPM"/>
</dbReference>
<dbReference type="EMBL" id="CP037901">
    <property type="protein sequence ID" value="QBP14096.1"/>
    <property type="molecule type" value="Genomic_DNA"/>
</dbReference>
<dbReference type="PANTHER" id="PTHR42905:SF5">
    <property type="entry name" value="CARBOXYVINYL-CARBOXYPHOSPHONATE PHOSPHORYLMUTASE, CHLOROPLASTIC"/>
    <property type="match status" value="1"/>
</dbReference>
<proteinExistence type="predicted"/>
<protein>
    <submittedName>
        <fullName evidence="1">Oxaloacetate decarboxylase</fullName>
    </submittedName>
</protein>
<dbReference type="PANTHER" id="PTHR42905">
    <property type="entry name" value="PHOSPHOENOLPYRUVATE CARBOXYLASE"/>
    <property type="match status" value="1"/>
</dbReference>
<evidence type="ECO:0000313" key="1">
    <source>
        <dbReference type="EMBL" id="QBP14096.1"/>
    </source>
</evidence>
<organism evidence="1 2">
    <name type="scientific">Cupriavidus metallidurans</name>
    <dbReference type="NCBI Taxonomy" id="119219"/>
    <lineage>
        <taxon>Bacteria</taxon>
        <taxon>Pseudomonadati</taxon>
        <taxon>Pseudomonadota</taxon>
        <taxon>Betaproteobacteria</taxon>
        <taxon>Burkholderiales</taxon>
        <taxon>Burkholderiaceae</taxon>
        <taxon>Cupriavidus</taxon>
    </lineage>
</organism>
<dbReference type="Gene3D" id="3.20.20.60">
    <property type="entry name" value="Phosphoenolpyruvate-binding domains"/>
    <property type="match status" value="1"/>
</dbReference>
<dbReference type="RefSeq" id="WP_017512063.1">
    <property type="nucleotide sequence ID" value="NZ_CP026544.1"/>
</dbReference>
<dbReference type="CDD" id="cd00377">
    <property type="entry name" value="ICL_PEPM"/>
    <property type="match status" value="1"/>
</dbReference>
<dbReference type="OrthoDB" id="9771433at2"/>
<evidence type="ECO:0000313" key="2">
    <source>
        <dbReference type="Proteomes" id="UP000253772"/>
    </source>
</evidence>
<name>A0A2L0X3T6_9BURK</name>
<dbReference type="AlphaFoldDB" id="A0A2L0X3T6"/>
<dbReference type="InterPro" id="IPR040442">
    <property type="entry name" value="Pyrv_kinase-like_dom_sf"/>
</dbReference>
<gene>
    <name evidence="1" type="ORF">DDF84_021140</name>
</gene>
<dbReference type="Proteomes" id="UP000253772">
    <property type="component" value="Chromosome c2"/>
</dbReference>
<dbReference type="Pfam" id="PF13714">
    <property type="entry name" value="PEP_mutase"/>
    <property type="match status" value="1"/>
</dbReference>
<dbReference type="InterPro" id="IPR015813">
    <property type="entry name" value="Pyrv/PenolPyrv_kinase-like_dom"/>
</dbReference>
<accession>A0A2L0X3T6</accession>
<dbReference type="GO" id="GO:0016833">
    <property type="term" value="F:oxo-acid-lyase activity"/>
    <property type="evidence" value="ECO:0007669"/>
    <property type="project" value="UniProtKB-ARBA"/>
</dbReference>